<name>A0A6A3KTL6_9STRA</name>
<dbReference type="Proteomes" id="UP000434957">
    <property type="component" value="Unassembled WGS sequence"/>
</dbReference>
<evidence type="ECO:0000313" key="6">
    <source>
        <dbReference type="Proteomes" id="UP000435112"/>
    </source>
</evidence>
<accession>A0A6A3KTL6</accession>
<evidence type="ECO:0000313" key="3">
    <source>
        <dbReference type="EMBL" id="KAE9324552.1"/>
    </source>
</evidence>
<gene>
    <name evidence="2" type="ORF">PR001_g15903</name>
    <name evidence="1" type="ORF">PR002_g16301</name>
    <name evidence="3" type="ORF">PR003_g16703</name>
</gene>
<evidence type="ECO:0000313" key="2">
    <source>
        <dbReference type="EMBL" id="KAE9011480.1"/>
    </source>
</evidence>
<dbReference type="EMBL" id="QXFV01001224">
    <property type="protein sequence ID" value="KAE9011480.1"/>
    <property type="molecule type" value="Genomic_DNA"/>
</dbReference>
<protein>
    <submittedName>
        <fullName evidence="1">Uncharacterized protein</fullName>
    </submittedName>
</protein>
<dbReference type="EMBL" id="QXFU01001237">
    <property type="protein sequence ID" value="KAE9007103.1"/>
    <property type="molecule type" value="Genomic_DNA"/>
</dbReference>
<evidence type="ECO:0000313" key="5">
    <source>
        <dbReference type="Proteomes" id="UP000434957"/>
    </source>
</evidence>
<dbReference type="AlphaFoldDB" id="A0A6A3KTL6"/>
<dbReference type="Proteomes" id="UP000435112">
    <property type="component" value="Unassembled WGS sequence"/>
</dbReference>
<dbReference type="EMBL" id="QXFT01001235">
    <property type="protein sequence ID" value="KAE9324552.1"/>
    <property type="molecule type" value="Genomic_DNA"/>
</dbReference>
<evidence type="ECO:0000313" key="4">
    <source>
        <dbReference type="Proteomes" id="UP000429607"/>
    </source>
</evidence>
<organism evidence="1 6">
    <name type="scientific">Phytophthora rubi</name>
    <dbReference type="NCBI Taxonomy" id="129364"/>
    <lineage>
        <taxon>Eukaryota</taxon>
        <taxon>Sar</taxon>
        <taxon>Stramenopiles</taxon>
        <taxon>Oomycota</taxon>
        <taxon>Peronosporomycetes</taxon>
        <taxon>Peronosporales</taxon>
        <taxon>Peronosporaceae</taxon>
        <taxon>Phytophthora</taxon>
    </lineage>
</organism>
<sequence length="102" mass="11621">MRYRHSKPQLFSVCLAVRTCTSTGTCTLLENGHRLAPVVALLKRLFMLSSCYTYTGIRRRLRACCLSPSFIAFLLRGNSRKSDQGRRISLVWNRRADGGIIR</sequence>
<dbReference type="OrthoDB" id="10270466at2759"/>
<proteinExistence type="predicted"/>
<comment type="caution">
    <text evidence="1">The sequence shown here is derived from an EMBL/GenBank/DDBJ whole genome shotgun (WGS) entry which is preliminary data.</text>
</comment>
<evidence type="ECO:0000313" key="1">
    <source>
        <dbReference type="EMBL" id="KAE9007103.1"/>
    </source>
</evidence>
<reference evidence="4 6" key="1">
    <citation type="submission" date="2018-09" db="EMBL/GenBank/DDBJ databases">
        <title>Genomic investigation of the strawberry pathogen Phytophthora fragariae indicates pathogenicity is determined by transcriptional variation in three key races.</title>
        <authorList>
            <person name="Adams T.M."/>
            <person name="Armitage A.D."/>
            <person name="Sobczyk M.K."/>
            <person name="Bates H.J."/>
            <person name="Dunwell J.M."/>
            <person name="Nellist C.F."/>
            <person name="Harrison R.J."/>
        </authorList>
    </citation>
    <scope>NUCLEOTIDE SEQUENCE [LARGE SCALE GENOMIC DNA]</scope>
    <source>
        <strain evidence="2 4">SCRP249</strain>
        <strain evidence="1 6">SCRP324</strain>
        <strain evidence="3 5">SCRP333</strain>
    </source>
</reference>
<dbReference type="Proteomes" id="UP000429607">
    <property type="component" value="Unassembled WGS sequence"/>
</dbReference>
<keyword evidence="5" id="KW-1185">Reference proteome</keyword>